<evidence type="ECO:0000313" key="3">
    <source>
        <dbReference type="Proteomes" id="UP000036873"/>
    </source>
</evidence>
<comment type="caution">
    <text evidence="2">The sequence shown here is derived from an EMBL/GenBank/DDBJ whole genome shotgun (WGS) entry which is preliminary data.</text>
</comment>
<dbReference type="AlphaFoldDB" id="A0A0L6TZE8"/>
<keyword evidence="2" id="KW-0808">Transferase</keyword>
<dbReference type="EMBL" id="LGYO01000040">
    <property type="protein sequence ID" value="KNZ40930.1"/>
    <property type="molecule type" value="Genomic_DNA"/>
</dbReference>
<name>A0A0L6TZE8_9FIRM</name>
<reference evidence="3" key="1">
    <citation type="submission" date="2015-07" db="EMBL/GenBank/DDBJ databases">
        <title>Draft genome sequence of Acetobacterium bakii DSM 8293, a potential psychrophilic chemical producer through syngas fermentation.</title>
        <authorList>
            <person name="Song Y."/>
            <person name="Hwang S."/>
            <person name="Cho B.-K."/>
        </authorList>
    </citation>
    <scope>NUCLEOTIDE SEQUENCE [LARGE SCALE GENOMIC DNA]</scope>
    <source>
        <strain evidence="3">DSM 8239</strain>
    </source>
</reference>
<dbReference type="Pfam" id="PF13581">
    <property type="entry name" value="HATPase_c_2"/>
    <property type="match status" value="1"/>
</dbReference>
<dbReference type="Proteomes" id="UP000036873">
    <property type="component" value="Unassembled WGS sequence"/>
</dbReference>
<keyword evidence="2" id="KW-0418">Kinase</keyword>
<dbReference type="CDD" id="cd16936">
    <property type="entry name" value="HATPase_RsbW-like"/>
    <property type="match status" value="1"/>
</dbReference>
<organism evidence="2 3">
    <name type="scientific">Acetobacterium bakii</name>
    <dbReference type="NCBI Taxonomy" id="52689"/>
    <lineage>
        <taxon>Bacteria</taxon>
        <taxon>Bacillati</taxon>
        <taxon>Bacillota</taxon>
        <taxon>Clostridia</taxon>
        <taxon>Eubacteriales</taxon>
        <taxon>Eubacteriaceae</taxon>
        <taxon>Acetobacterium</taxon>
    </lineage>
</organism>
<dbReference type="InterPro" id="IPR036890">
    <property type="entry name" value="HATPase_C_sf"/>
</dbReference>
<protein>
    <submittedName>
        <fullName evidence="2">Histidine kinase</fullName>
    </submittedName>
</protein>
<dbReference type="InterPro" id="IPR003594">
    <property type="entry name" value="HATPase_dom"/>
</dbReference>
<gene>
    <name evidence="2" type="ORF">AKG39_14570</name>
</gene>
<dbReference type="STRING" id="52689.AKG39_14570"/>
<dbReference type="Gene3D" id="3.30.565.10">
    <property type="entry name" value="Histidine kinase-like ATPase, C-terminal domain"/>
    <property type="match status" value="1"/>
</dbReference>
<feature type="domain" description="Histidine kinase/HSP90-like ATPase" evidence="1">
    <location>
        <begin position="7"/>
        <end position="132"/>
    </location>
</feature>
<dbReference type="RefSeq" id="WP_050741137.1">
    <property type="nucleotide sequence ID" value="NZ_LGYO01000040.1"/>
</dbReference>
<proteinExistence type="predicted"/>
<sequence>MKSLTVNASEDKLSEVLEFIGTELEAAGASPKTQFQIDLAVEELYVNIVHYAYAPDTGDVIIKFNIDGEPPLAEILFIDQGKPYNPLENPDPDITLTAEDREIGGLGVLMVKKTMDVAVYRYENQKNIMTIKKSLH</sequence>
<evidence type="ECO:0000259" key="1">
    <source>
        <dbReference type="Pfam" id="PF13581"/>
    </source>
</evidence>
<dbReference type="GO" id="GO:0016301">
    <property type="term" value="F:kinase activity"/>
    <property type="evidence" value="ECO:0007669"/>
    <property type="project" value="UniProtKB-KW"/>
</dbReference>
<keyword evidence="3" id="KW-1185">Reference proteome</keyword>
<evidence type="ECO:0000313" key="2">
    <source>
        <dbReference type="EMBL" id="KNZ40930.1"/>
    </source>
</evidence>
<dbReference type="OrthoDB" id="9792240at2"/>
<accession>A0A0L6TZE8</accession>